<evidence type="ECO:0000259" key="5">
    <source>
        <dbReference type="PROSITE" id="PS50067"/>
    </source>
</evidence>
<dbReference type="GO" id="GO:0008017">
    <property type="term" value="F:microtubule binding"/>
    <property type="evidence" value="ECO:0007669"/>
    <property type="project" value="InterPro"/>
</dbReference>
<evidence type="ECO:0000256" key="2">
    <source>
        <dbReference type="ARBA" id="ARBA00022840"/>
    </source>
</evidence>
<dbReference type="PANTHER" id="PTHR24115:SF9">
    <property type="entry name" value="KINESIN HEAVY CHAIN"/>
    <property type="match status" value="1"/>
</dbReference>
<dbReference type="GO" id="GO:0005524">
    <property type="term" value="F:ATP binding"/>
    <property type="evidence" value="ECO:0007669"/>
    <property type="project" value="UniProtKB-UniRule"/>
</dbReference>
<dbReference type="GO" id="GO:0030705">
    <property type="term" value="P:cytoskeleton-dependent intracellular transport"/>
    <property type="evidence" value="ECO:0007669"/>
    <property type="project" value="TreeGrafter"/>
</dbReference>
<dbReference type="GO" id="GO:0005871">
    <property type="term" value="C:kinesin complex"/>
    <property type="evidence" value="ECO:0007669"/>
    <property type="project" value="TreeGrafter"/>
</dbReference>
<organism evidence="6 7">
    <name type="scientific">Chaetoceros tenuissimus</name>
    <dbReference type="NCBI Taxonomy" id="426638"/>
    <lineage>
        <taxon>Eukaryota</taxon>
        <taxon>Sar</taxon>
        <taxon>Stramenopiles</taxon>
        <taxon>Ochrophyta</taxon>
        <taxon>Bacillariophyta</taxon>
        <taxon>Coscinodiscophyceae</taxon>
        <taxon>Chaetocerotophycidae</taxon>
        <taxon>Chaetocerotales</taxon>
        <taxon>Chaetocerotaceae</taxon>
        <taxon>Chaetoceros</taxon>
    </lineage>
</organism>
<dbReference type="InterPro" id="IPR027640">
    <property type="entry name" value="Kinesin-like_fam"/>
</dbReference>
<dbReference type="PROSITE" id="PS00411">
    <property type="entry name" value="KINESIN_MOTOR_1"/>
    <property type="match status" value="1"/>
</dbReference>
<comment type="similarity">
    <text evidence="3 4">Belongs to the TRAFAC class myosin-kinesin ATPase superfamily. Kinesin family.</text>
</comment>
<evidence type="ECO:0000313" key="7">
    <source>
        <dbReference type="Proteomes" id="UP001054902"/>
    </source>
</evidence>
<dbReference type="GO" id="GO:0008574">
    <property type="term" value="F:plus-end-directed microtubule motor activity"/>
    <property type="evidence" value="ECO:0007669"/>
    <property type="project" value="TreeGrafter"/>
</dbReference>
<comment type="caution">
    <text evidence="6">The sequence shown here is derived from an EMBL/GenBank/DDBJ whole genome shotgun (WGS) entry which is preliminary data.</text>
</comment>
<dbReference type="GO" id="GO:0007018">
    <property type="term" value="P:microtubule-based movement"/>
    <property type="evidence" value="ECO:0007669"/>
    <property type="project" value="InterPro"/>
</dbReference>
<protein>
    <recommendedName>
        <fullName evidence="4">Kinesin-like protein</fullName>
    </recommendedName>
</protein>
<keyword evidence="4" id="KW-0493">Microtubule</keyword>
<keyword evidence="7" id="KW-1185">Reference proteome</keyword>
<evidence type="ECO:0000256" key="3">
    <source>
        <dbReference type="PROSITE-ProRule" id="PRU00283"/>
    </source>
</evidence>
<evidence type="ECO:0000256" key="4">
    <source>
        <dbReference type="RuleBase" id="RU000394"/>
    </source>
</evidence>
<reference evidence="6 7" key="1">
    <citation type="journal article" date="2021" name="Sci. Rep.">
        <title>The genome of the diatom Chaetoceros tenuissimus carries an ancient integrated fragment of an extant virus.</title>
        <authorList>
            <person name="Hongo Y."/>
            <person name="Kimura K."/>
            <person name="Takaki Y."/>
            <person name="Yoshida Y."/>
            <person name="Baba S."/>
            <person name="Kobayashi G."/>
            <person name="Nagasaki K."/>
            <person name="Hano T."/>
            <person name="Tomaru Y."/>
        </authorList>
    </citation>
    <scope>NUCLEOTIDE SEQUENCE [LARGE SCALE GENOMIC DNA]</scope>
    <source>
        <strain evidence="6 7">NIES-3715</strain>
    </source>
</reference>
<dbReference type="Proteomes" id="UP001054902">
    <property type="component" value="Unassembled WGS sequence"/>
</dbReference>
<dbReference type="InterPro" id="IPR001752">
    <property type="entry name" value="Kinesin_motor_dom"/>
</dbReference>
<dbReference type="PRINTS" id="PR00380">
    <property type="entry name" value="KINESINHEAVY"/>
</dbReference>
<dbReference type="PROSITE" id="PS50067">
    <property type="entry name" value="KINESIN_MOTOR_2"/>
    <property type="match status" value="1"/>
</dbReference>
<keyword evidence="1 3" id="KW-0547">Nucleotide-binding</keyword>
<dbReference type="Pfam" id="PF00225">
    <property type="entry name" value="Kinesin"/>
    <property type="match status" value="1"/>
</dbReference>
<dbReference type="Gene3D" id="3.40.850.10">
    <property type="entry name" value="Kinesin motor domain"/>
    <property type="match status" value="1"/>
</dbReference>
<feature type="binding site" evidence="3">
    <location>
        <begin position="76"/>
        <end position="83"/>
    </location>
    <ligand>
        <name>ATP</name>
        <dbReference type="ChEBI" id="CHEBI:30616"/>
    </ligand>
</feature>
<dbReference type="AlphaFoldDB" id="A0AAD3CDY3"/>
<gene>
    <name evidence="6" type="ORF">CTEN210_00522</name>
</gene>
<dbReference type="InterPro" id="IPR036961">
    <property type="entry name" value="Kinesin_motor_dom_sf"/>
</dbReference>
<keyword evidence="2 3" id="KW-0067">ATP-binding</keyword>
<name>A0AAD3CDY3_9STRA</name>
<feature type="domain" description="Kinesin motor" evidence="5">
    <location>
        <begin position="11"/>
        <end position="354"/>
    </location>
</feature>
<evidence type="ECO:0000256" key="1">
    <source>
        <dbReference type="ARBA" id="ARBA00022741"/>
    </source>
</evidence>
<dbReference type="PANTHER" id="PTHR24115">
    <property type="entry name" value="KINESIN-RELATED"/>
    <property type="match status" value="1"/>
</dbReference>
<accession>A0AAD3CDY3</accession>
<dbReference type="EMBL" id="BLLK01000019">
    <property type="protein sequence ID" value="GFH44048.1"/>
    <property type="molecule type" value="Genomic_DNA"/>
</dbReference>
<keyword evidence="3 4" id="KW-0505">Motor protein</keyword>
<dbReference type="InterPro" id="IPR019821">
    <property type="entry name" value="Kinesin_motor_CS"/>
</dbReference>
<dbReference type="GO" id="GO:0005874">
    <property type="term" value="C:microtubule"/>
    <property type="evidence" value="ECO:0007669"/>
    <property type="project" value="UniProtKB-KW"/>
</dbReference>
<dbReference type="GO" id="GO:0016887">
    <property type="term" value="F:ATP hydrolysis activity"/>
    <property type="evidence" value="ECO:0007669"/>
    <property type="project" value="TreeGrafter"/>
</dbReference>
<sequence>MKTKQKETNISITTSLRFRPLANDTSHSLKVDPSQMKKITNILTPQQDQLESFEEIALDSIKDFINGYNCTTFCYGQTGSGKTYTLFGPMNSFHMNCLDDANENFQEFDIPNTWGIFPRVVLSLLKNVSCISATAVEVYMDQCFDLMNEDKQKISIAGFGRSSKVSGKGTYLECSSIKRDAKGKWIPPATVVTKKLDSYELTGASVKTIRSIHDLVEFMMIVEATRIAKSHKLNERSSRSHCVLTLSIPSLHNGKYMLVDLAGSERIVKSGSIDCQAAEARNINTSLTTLGRCITALAKGQPFVPYRDSVLTMLLKQSLGGRCITSVIITATEDAAMHHETMSSIQFGQRCSCVSNKKRKESKSLNSQELIEETKVELCQVDEDIRKMMNEGLNGGINTIDFPKCTRTSFQNNLDRYHAHSKNVRDIKQQLKALNSGNINEQSFSKVSRELNHRLTYEESQVKNLKGIILRSMTTGIWTDPSSKYIHRVQRHNELRELLSSMNQDVSTIEIMTIPTTFEVLLRGFTG</sequence>
<dbReference type="InterPro" id="IPR027417">
    <property type="entry name" value="P-loop_NTPase"/>
</dbReference>
<evidence type="ECO:0000313" key="6">
    <source>
        <dbReference type="EMBL" id="GFH44048.1"/>
    </source>
</evidence>
<dbReference type="SUPFAM" id="SSF52540">
    <property type="entry name" value="P-loop containing nucleoside triphosphate hydrolases"/>
    <property type="match status" value="1"/>
</dbReference>
<proteinExistence type="inferred from homology"/>
<dbReference type="SMART" id="SM00129">
    <property type="entry name" value="KISc"/>
    <property type="match status" value="1"/>
</dbReference>